<comment type="caution">
    <text evidence="2">The sequence shown here is derived from an EMBL/GenBank/DDBJ whole genome shotgun (WGS) entry which is preliminary data.</text>
</comment>
<gene>
    <name evidence="1" type="ORF">EDS130_LOCUS4111</name>
    <name evidence="2" type="ORF">XAT740_LOCUS21965</name>
</gene>
<dbReference type="Proteomes" id="UP000663852">
    <property type="component" value="Unassembled WGS sequence"/>
</dbReference>
<name>A0A814U7I2_ADIRI</name>
<proteinExistence type="predicted"/>
<accession>A0A814U7I2</accession>
<evidence type="ECO:0000313" key="1">
    <source>
        <dbReference type="EMBL" id="CAF0786420.1"/>
    </source>
</evidence>
<keyword evidence="3" id="KW-1185">Reference proteome</keyword>
<dbReference type="SUPFAM" id="SSF55961">
    <property type="entry name" value="Bet v1-like"/>
    <property type="match status" value="1"/>
</dbReference>
<reference evidence="2" key="1">
    <citation type="submission" date="2021-02" db="EMBL/GenBank/DDBJ databases">
        <authorList>
            <person name="Nowell W R."/>
        </authorList>
    </citation>
    <scope>NUCLEOTIDE SEQUENCE</scope>
</reference>
<sequence>MSDQAANQSSEIAGFGVQLTTPIKASPERVWEAMVDKMYNTSKYLPVTDVKVTEKDHAKEIYREMTLNGKVLRENIYFDKSRFQVRADLLDDDKVHFNVYNPDTGLLEYWEADKNGERVSWNVPKQVVLNAMQKTKEVAEADK</sequence>
<organism evidence="2 3">
    <name type="scientific">Adineta ricciae</name>
    <name type="common">Rotifer</name>
    <dbReference type="NCBI Taxonomy" id="249248"/>
    <lineage>
        <taxon>Eukaryota</taxon>
        <taxon>Metazoa</taxon>
        <taxon>Spiralia</taxon>
        <taxon>Gnathifera</taxon>
        <taxon>Rotifera</taxon>
        <taxon>Eurotatoria</taxon>
        <taxon>Bdelloidea</taxon>
        <taxon>Adinetida</taxon>
        <taxon>Adinetidae</taxon>
        <taxon>Adineta</taxon>
    </lineage>
</organism>
<dbReference type="EMBL" id="CAJNOJ010000011">
    <property type="protein sequence ID" value="CAF0786420.1"/>
    <property type="molecule type" value="Genomic_DNA"/>
</dbReference>
<dbReference type="EMBL" id="CAJNOR010001598">
    <property type="protein sequence ID" value="CAF1169795.1"/>
    <property type="molecule type" value="Genomic_DNA"/>
</dbReference>
<dbReference type="OrthoDB" id="10332834at2759"/>
<evidence type="ECO:0000313" key="3">
    <source>
        <dbReference type="Proteomes" id="UP000663828"/>
    </source>
</evidence>
<dbReference type="Proteomes" id="UP000663828">
    <property type="component" value="Unassembled WGS sequence"/>
</dbReference>
<dbReference type="AlphaFoldDB" id="A0A814U7I2"/>
<evidence type="ECO:0008006" key="4">
    <source>
        <dbReference type="Google" id="ProtNLM"/>
    </source>
</evidence>
<protein>
    <recommendedName>
        <fullName evidence="4">SRPBCC family protein</fullName>
    </recommendedName>
</protein>
<evidence type="ECO:0000313" key="2">
    <source>
        <dbReference type="EMBL" id="CAF1169795.1"/>
    </source>
</evidence>